<dbReference type="OrthoDB" id="9986677at2759"/>
<name>A0A0C9YUQ5_9AGAM</name>
<feature type="transmembrane region" description="Helical" evidence="9">
    <location>
        <begin position="330"/>
        <end position="347"/>
    </location>
</feature>
<feature type="transmembrane region" description="Helical" evidence="9">
    <location>
        <begin position="246"/>
        <end position="264"/>
    </location>
</feature>
<feature type="transmembrane region" description="Helical" evidence="9">
    <location>
        <begin position="630"/>
        <end position="650"/>
    </location>
</feature>
<feature type="transmembrane region" description="Helical" evidence="9">
    <location>
        <begin position="452"/>
        <end position="473"/>
    </location>
</feature>
<dbReference type="PANTHER" id="PTHR22601">
    <property type="entry name" value="ISP4 LIKE PROTEIN"/>
    <property type="match status" value="1"/>
</dbReference>
<dbReference type="InterPro" id="IPR004648">
    <property type="entry name" value="Oligpept_transpt"/>
</dbReference>
<keyword evidence="6" id="KW-0653">Protein transport</keyword>
<sequence>MSRPVSIGEKESPVSPYTDEAISPISQKAGGEAECLSNEGEAVFIKGEPVITTGRDVSLYLVDVRDDGDPALTFRSLFIGTIFACLGAALCQASTFKPIQVLVSTIFLLLLSYSVGLAWAKFVPRRSSVEGTRFERLGPILDFFNPGEFKIKEHVIATLVASTASYGNTAVLNFAVQRLYYSTDVKAITAVLATFSTSCFGYGLCGLLRPLTVYPSEMVYWANLPTVSIFQSLHFDTAANHKRMKLFWLAFAGMFVWEVIPSYVFPLLNGINIFCLASQHAKPSIQNIFTNIFGGADANEGLGLLSISLDWQYITSSYLSLPLIQQANSWVGYALCYIILSVIYYSNAWNSLAFPMLSTSIFSSNGSIYDQSAVFGSTAQLNQTVLNEVGLPYMTGSNVWTNITANLSIGGLLAHCLCFWGPYLRDTLRNKHSEIQSDPHWKAMQKYKEAPFWWYIGLLILAFFSGLIVIIKGQTTLPWYAYVVALLLGSFITPFSQLLFARMGNGIATNQLMKMVGGAIAPGRPVANLYFAMWSHDIIAQSIGLAGDLKIGQYLKIPPRVMFLTQVWGTILGAAINYVVMISIVNAQQAVLVSPNGTNVWSGQLVQTLNSDAVTWSLARELYGPGGPYFIVPLSLLIGIVPTVIQWLVAKRWPTIGPLKIESVILPIIYMYSAWMSYGVNSVYTSSIIVGLVSQFWLRKYHPSWFRKYNYILGGALDGGAQVMIFILSFAVFGASGVPRPFPAWAGNPAEGNVDYCNGNGALS</sequence>
<keyword evidence="11" id="KW-1185">Reference proteome</keyword>
<dbReference type="EMBL" id="KN833764">
    <property type="protein sequence ID" value="KIK20446.1"/>
    <property type="molecule type" value="Genomic_DNA"/>
</dbReference>
<keyword evidence="3" id="KW-0813">Transport</keyword>
<evidence type="ECO:0000256" key="8">
    <source>
        <dbReference type="ARBA" id="ARBA00023136"/>
    </source>
</evidence>
<evidence type="ECO:0000313" key="10">
    <source>
        <dbReference type="EMBL" id="KIK20446.1"/>
    </source>
</evidence>
<dbReference type="NCBIfam" id="TIGR00728">
    <property type="entry name" value="OPT_sfam"/>
    <property type="match status" value="1"/>
</dbReference>
<evidence type="ECO:0000256" key="7">
    <source>
        <dbReference type="ARBA" id="ARBA00022989"/>
    </source>
</evidence>
<evidence type="ECO:0000256" key="1">
    <source>
        <dbReference type="ARBA" id="ARBA00004141"/>
    </source>
</evidence>
<dbReference type="GO" id="GO:0016020">
    <property type="term" value="C:membrane"/>
    <property type="evidence" value="ECO:0007669"/>
    <property type="project" value="UniProtKB-SubCell"/>
</dbReference>
<dbReference type="Pfam" id="PF03169">
    <property type="entry name" value="OPT"/>
    <property type="match status" value="1"/>
</dbReference>
<dbReference type="GO" id="GO:0015031">
    <property type="term" value="P:protein transport"/>
    <property type="evidence" value="ECO:0007669"/>
    <property type="project" value="UniProtKB-KW"/>
</dbReference>
<dbReference type="GO" id="GO:0035673">
    <property type="term" value="F:oligopeptide transmembrane transporter activity"/>
    <property type="evidence" value="ECO:0007669"/>
    <property type="project" value="InterPro"/>
</dbReference>
<accession>A0A0C9YUQ5</accession>
<evidence type="ECO:0000313" key="11">
    <source>
        <dbReference type="Proteomes" id="UP000054018"/>
    </source>
</evidence>
<dbReference type="AlphaFoldDB" id="A0A0C9YUQ5"/>
<dbReference type="Proteomes" id="UP000054018">
    <property type="component" value="Unassembled WGS sequence"/>
</dbReference>
<feature type="transmembrane region" description="Helical" evidence="9">
    <location>
        <begin position="101"/>
        <end position="120"/>
    </location>
</feature>
<feature type="transmembrane region" description="Helical" evidence="9">
    <location>
        <begin position="681"/>
        <end position="698"/>
    </location>
</feature>
<dbReference type="InterPro" id="IPR004813">
    <property type="entry name" value="OPT"/>
</dbReference>
<reference evidence="10 11" key="1">
    <citation type="submission" date="2014-04" db="EMBL/GenBank/DDBJ databases">
        <authorList>
            <consortium name="DOE Joint Genome Institute"/>
            <person name="Kuo A."/>
            <person name="Kohler A."/>
            <person name="Costa M.D."/>
            <person name="Nagy L.G."/>
            <person name="Floudas D."/>
            <person name="Copeland A."/>
            <person name="Barry K.W."/>
            <person name="Cichocki N."/>
            <person name="Veneault-Fourrey C."/>
            <person name="LaButti K."/>
            <person name="Lindquist E.A."/>
            <person name="Lipzen A."/>
            <person name="Lundell T."/>
            <person name="Morin E."/>
            <person name="Murat C."/>
            <person name="Sun H."/>
            <person name="Tunlid A."/>
            <person name="Henrissat B."/>
            <person name="Grigoriev I.V."/>
            <person name="Hibbett D.S."/>
            <person name="Martin F."/>
            <person name="Nordberg H.P."/>
            <person name="Cantor M.N."/>
            <person name="Hua S.X."/>
        </authorList>
    </citation>
    <scope>NUCLEOTIDE SEQUENCE [LARGE SCALE GENOMIC DNA]</scope>
    <source>
        <strain evidence="10 11">441</strain>
    </source>
</reference>
<proteinExistence type="inferred from homology"/>
<protein>
    <recommendedName>
        <fullName evidence="12">Oligopeptide transporter</fullName>
    </recommendedName>
</protein>
<comment type="similarity">
    <text evidence="2">Belongs to the oligopeptide OPT transporter family.</text>
</comment>
<evidence type="ECO:0000256" key="3">
    <source>
        <dbReference type="ARBA" id="ARBA00022448"/>
    </source>
</evidence>
<evidence type="ECO:0000256" key="9">
    <source>
        <dbReference type="SAM" id="Phobius"/>
    </source>
</evidence>
<keyword evidence="5" id="KW-0571">Peptide transport</keyword>
<feature type="transmembrane region" description="Helical" evidence="9">
    <location>
        <begin position="561"/>
        <end position="585"/>
    </location>
</feature>
<keyword evidence="7 9" id="KW-1133">Transmembrane helix</keyword>
<comment type="subcellular location">
    <subcellularLocation>
        <location evidence="1">Membrane</location>
        <topology evidence="1">Multi-pass membrane protein</topology>
    </subcellularLocation>
</comment>
<evidence type="ECO:0000256" key="5">
    <source>
        <dbReference type="ARBA" id="ARBA00022856"/>
    </source>
</evidence>
<feature type="transmembrane region" description="Helical" evidence="9">
    <location>
        <begin position="710"/>
        <end position="733"/>
    </location>
</feature>
<feature type="transmembrane region" description="Helical" evidence="9">
    <location>
        <begin position="77"/>
        <end position="95"/>
    </location>
</feature>
<gene>
    <name evidence="10" type="ORF">PISMIDRAFT_105768</name>
</gene>
<keyword evidence="8 9" id="KW-0472">Membrane</keyword>
<evidence type="ECO:0000256" key="2">
    <source>
        <dbReference type="ARBA" id="ARBA00008807"/>
    </source>
</evidence>
<evidence type="ECO:0000256" key="4">
    <source>
        <dbReference type="ARBA" id="ARBA00022692"/>
    </source>
</evidence>
<dbReference type="HOGENOM" id="CLU_004965_3_0_1"/>
<keyword evidence="4 9" id="KW-0812">Transmembrane</keyword>
<evidence type="ECO:0008006" key="12">
    <source>
        <dbReference type="Google" id="ProtNLM"/>
    </source>
</evidence>
<organism evidence="10 11">
    <name type="scientific">Pisolithus microcarpus 441</name>
    <dbReference type="NCBI Taxonomy" id="765257"/>
    <lineage>
        <taxon>Eukaryota</taxon>
        <taxon>Fungi</taxon>
        <taxon>Dikarya</taxon>
        <taxon>Basidiomycota</taxon>
        <taxon>Agaricomycotina</taxon>
        <taxon>Agaricomycetes</taxon>
        <taxon>Agaricomycetidae</taxon>
        <taxon>Boletales</taxon>
        <taxon>Sclerodermatineae</taxon>
        <taxon>Pisolithaceae</taxon>
        <taxon>Pisolithus</taxon>
    </lineage>
</organism>
<evidence type="ECO:0000256" key="6">
    <source>
        <dbReference type="ARBA" id="ARBA00022927"/>
    </source>
</evidence>
<reference evidence="11" key="2">
    <citation type="submission" date="2015-01" db="EMBL/GenBank/DDBJ databases">
        <title>Evolutionary Origins and Diversification of the Mycorrhizal Mutualists.</title>
        <authorList>
            <consortium name="DOE Joint Genome Institute"/>
            <consortium name="Mycorrhizal Genomics Consortium"/>
            <person name="Kohler A."/>
            <person name="Kuo A."/>
            <person name="Nagy L.G."/>
            <person name="Floudas D."/>
            <person name="Copeland A."/>
            <person name="Barry K.W."/>
            <person name="Cichocki N."/>
            <person name="Veneault-Fourrey C."/>
            <person name="LaButti K."/>
            <person name="Lindquist E.A."/>
            <person name="Lipzen A."/>
            <person name="Lundell T."/>
            <person name="Morin E."/>
            <person name="Murat C."/>
            <person name="Riley R."/>
            <person name="Ohm R."/>
            <person name="Sun H."/>
            <person name="Tunlid A."/>
            <person name="Henrissat B."/>
            <person name="Grigoriev I.V."/>
            <person name="Hibbett D.S."/>
            <person name="Martin F."/>
        </authorList>
    </citation>
    <scope>NUCLEOTIDE SEQUENCE [LARGE SCALE GENOMIC DNA]</scope>
    <source>
        <strain evidence="11">441</strain>
    </source>
</reference>
<feature type="transmembrane region" description="Helical" evidence="9">
    <location>
        <begin position="479"/>
        <end position="501"/>
    </location>
</feature>